<evidence type="ECO:0008006" key="8">
    <source>
        <dbReference type="Google" id="ProtNLM"/>
    </source>
</evidence>
<evidence type="ECO:0000259" key="4">
    <source>
        <dbReference type="Pfam" id="PF01055"/>
    </source>
</evidence>
<evidence type="ECO:0000259" key="5">
    <source>
        <dbReference type="Pfam" id="PF21365"/>
    </source>
</evidence>
<dbReference type="Pfam" id="PF01055">
    <property type="entry name" value="Glyco_hydro_31_2nd"/>
    <property type="match status" value="1"/>
</dbReference>
<evidence type="ECO:0000256" key="1">
    <source>
        <dbReference type="ARBA" id="ARBA00007806"/>
    </source>
</evidence>
<feature type="domain" description="Glycoside hydrolase family 31 TIM barrel" evidence="4">
    <location>
        <begin position="230"/>
        <end position="532"/>
    </location>
</feature>
<dbReference type="InterPro" id="IPR013780">
    <property type="entry name" value="Glyco_hydro_b"/>
</dbReference>
<keyword evidence="2" id="KW-0326">Glycosidase</keyword>
<dbReference type="Gene3D" id="3.20.20.80">
    <property type="entry name" value="Glycosidases"/>
    <property type="match status" value="1"/>
</dbReference>
<organism evidence="6 7">
    <name type="scientific">Tritrichomonas musculus</name>
    <dbReference type="NCBI Taxonomy" id="1915356"/>
    <lineage>
        <taxon>Eukaryota</taxon>
        <taxon>Metamonada</taxon>
        <taxon>Parabasalia</taxon>
        <taxon>Tritrichomonadida</taxon>
        <taxon>Tritrichomonadidae</taxon>
        <taxon>Tritrichomonas</taxon>
    </lineage>
</organism>
<dbReference type="PANTHER" id="PTHR22762">
    <property type="entry name" value="ALPHA-GLUCOSIDASE"/>
    <property type="match status" value="1"/>
</dbReference>
<dbReference type="CDD" id="cd06595">
    <property type="entry name" value="GH31_u1"/>
    <property type="match status" value="1"/>
</dbReference>
<dbReference type="InterPro" id="IPR000322">
    <property type="entry name" value="Glyco_hydro_31_TIM"/>
</dbReference>
<evidence type="ECO:0000256" key="3">
    <source>
        <dbReference type="SAM" id="MobiDB-lite"/>
    </source>
</evidence>
<dbReference type="Pfam" id="PF21365">
    <property type="entry name" value="Glyco_hydro_31_3rd"/>
    <property type="match status" value="1"/>
</dbReference>
<reference evidence="6 7" key="1">
    <citation type="submission" date="2024-04" db="EMBL/GenBank/DDBJ databases">
        <title>Tritrichomonas musculus Genome.</title>
        <authorList>
            <person name="Alves-Ferreira E."/>
            <person name="Grigg M."/>
            <person name="Lorenzi H."/>
            <person name="Galac M."/>
        </authorList>
    </citation>
    <scope>NUCLEOTIDE SEQUENCE [LARGE SCALE GENOMIC DNA]</scope>
    <source>
        <strain evidence="6 7">EAF2021</strain>
    </source>
</reference>
<comment type="similarity">
    <text evidence="1 2">Belongs to the glycosyl hydrolase 31 family.</text>
</comment>
<evidence type="ECO:0000313" key="6">
    <source>
        <dbReference type="EMBL" id="KAK8882817.1"/>
    </source>
</evidence>
<name>A0ABR2JVA4_9EUKA</name>
<protein>
    <recommendedName>
        <fullName evidence="8">DUF5110 domain-containing protein</fullName>
    </recommendedName>
</protein>
<dbReference type="SUPFAM" id="SSF51445">
    <property type="entry name" value="(Trans)glycosidases"/>
    <property type="match status" value="1"/>
</dbReference>
<gene>
    <name evidence="6" type="ORF">M9Y10_045459</name>
</gene>
<evidence type="ECO:0000313" key="7">
    <source>
        <dbReference type="Proteomes" id="UP001470230"/>
    </source>
</evidence>
<keyword evidence="2" id="KW-0378">Hydrolase</keyword>
<dbReference type="SUPFAM" id="SSF51011">
    <property type="entry name" value="Glycosyl hydrolase domain"/>
    <property type="match status" value="1"/>
</dbReference>
<evidence type="ECO:0000256" key="2">
    <source>
        <dbReference type="RuleBase" id="RU361185"/>
    </source>
</evidence>
<accession>A0ABR2JVA4</accession>
<proteinExistence type="inferred from homology"/>
<dbReference type="InterPro" id="IPR017853">
    <property type="entry name" value="GH"/>
</dbReference>
<sequence length="937" mass="107242">MSSTFFHFSPVANSDAIAKSGNYRITVLTSKCIRIEYSETQIFKDLPTLTFTVRDIKPIPHHSIISSGSTIRINTDDLELNINDVNVFPTKENKNITITSNKLDIKWKYGDDESAANLKGTTRTLDEVNGSCPLSKGLISRSGYSVVDDSLAPIINENGTFTPASQVISLLQHSSRSNSPKKGQSSPKRTSNNNSAKVDGKNIELDIYFFGYGHNYNECISDFLRMSAQPPMLPRFAYGIWWSRYWAYTQDEMLSIADDFLSHNIPLKVFVVDMDWHIVKNTGNDSSGWTGYTFNHELIPDPVGLIQQLHDRDIKVTFNLHPADGVWSHETMYNEFAKRMGVEPDPKGHIKFDCEDPKFMKHYFELLHHPLEKIGVDFWWIDWQQGFGEQVDPLIVLNHDHFMDSGRNKDKRPFILSRWCGLGGQRYPIGFSGDTEIEWESLQFQPYFTATASNVGFGFWSHDIGGHMKGHENGELYVRWLQYGALSPILRMHSTSNPFLLRLPWQYDRETEYQAIRALQFHDELTPLFYSLGYIYHRMGIMPVRPTYYIAPEDESAYNCPTQYLLGDDIIVSPIVTPKNTLTNVAKTAVFLPQPTSIEDVTNSNSAPMKSDTWFDFQTGRQYSSGWHMVHGELESIPIFVRGGGIVPTEVKKRLVCHVFPKGSSSFLLYEDDGISSIDEKKNEEGGRSFHITHIASSFEKDALAVTFTSEGVRKGIVEDNREVLLIIRNVRKSAQVTSENVEIVSKKQHGDDCELTIKIKKYPCRVELRKLDGICIEKVGFTDQMLFNYLRRCNLNTHVKFVVYEALKAAPENEKVQAVMNANLLDEQIRIDLLSEIGDFGYYQYTKEMGKDVLVAWNTKQLKDFQYCFRKFPATADNNRQNAKGIVPKALIYEVDKNTTHFTYEWTNYTKVESRLELRFSDAITRFIDFNKLATL</sequence>
<feature type="domain" description="Glycosyl hydrolase family 31 C-terminal" evidence="5">
    <location>
        <begin position="541"/>
        <end position="647"/>
    </location>
</feature>
<dbReference type="InterPro" id="IPR048395">
    <property type="entry name" value="Glyco_hydro_31_C"/>
</dbReference>
<keyword evidence="7" id="KW-1185">Reference proteome</keyword>
<dbReference type="EMBL" id="JAPFFF010000009">
    <property type="protein sequence ID" value="KAK8882817.1"/>
    <property type="molecule type" value="Genomic_DNA"/>
</dbReference>
<dbReference type="PANTHER" id="PTHR22762:SF89">
    <property type="entry name" value="ALPHA-XYLOSIDASE"/>
    <property type="match status" value="1"/>
</dbReference>
<dbReference type="Gene3D" id="2.60.40.1180">
    <property type="entry name" value="Golgi alpha-mannosidase II"/>
    <property type="match status" value="2"/>
</dbReference>
<feature type="region of interest" description="Disordered" evidence="3">
    <location>
        <begin position="172"/>
        <end position="197"/>
    </location>
</feature>
<feature type="compositionally biased region" description="Polar residues" evidence="3">
    <location>
        <begin position="172"/>
        <end position="196"/>
    </location>
</feature>
<comment type="caution">
    <text evidence="6">The sequence shown here is derived from an EMBL/GenBank/DDBJ whole genome shotgun (WGS) entry which is preliminary data.</text>
</comment>
<dbReference type="Proteomes" id="UP001470230">
    <property type="component" value="Unassembled WGS sequence"/>
</dbReference>